<evidence type="ECO:0000256" key="5">
    <source>
        <dbReference type="ARBA" id="ARBA00037974"/>
    </source>
</evidence>
<dbReference type="CDD" id="cd00609">
    <property type="entry name" value="AAT_like"/>
    <property type="match status" value="1"/>
</dbReference>
<dbReference type="EMBL" id="JAPFFF010000005">
    <property type="protein sequence ID" value="KAK8889921.1"/>
    <property type="molecule type" value="Genomic_DNA"/>
</dbReference>
<dbReference type="InterPro" id="IPR012334">
    <property type="entry name" value="Pectin_lyas_fold"/>
</dbReference>
<feature type="domain" description="Aminotransferase class I/classII large" evidence="6">
    <location>
        <begin position="323"/>
        <end position="667"/>
    </location>
</feature>
<evidence type="ECO:0000256" key="3">
    <source>
        <dbReference type="ARBA" id="ARBA00022898"/>
    </source>
</evidence>
<proteinExistence type="inferred from homology"/>
<dbReference type="InterPro" id="IPR015424">
    <property type="entry name" value="PyrdxlP-dep_Trfase"/>
</dbReference>
<dbReference type="InterPro" id="IPR004839">
    <property type="entry name" value="Aminotransferase_I/II_large"/>
</dbReference>
<dbReference type="SUPFAM" id="SSF53383">
    <property type="entry name" value="PLP-dependent transferases"/>
    <property type="match status" value="1"/>
</dbReference>
<keyword evidence="4" id="KW-0456">Lyase</keyword>
<evidence type="ECO:0000256" key="2">
    <source>
        <dbReference type="ARBA" id="ARBA00012224"/>
    </source>
</evidence>
<dbReference type="Gene3D" id="2.160.20.10">
    <property type="entry name" value="Single-stranded right-handed beta-helix, Pectin lyase-like"/>
    <property type="match status" value="1"/>
</dbReference>
<dbReference type="InterPro" id="IPR051798">
    <property type="entry name" value="Class-II_PLP-Dep_Aminotrans"/>
</dbReference>
<dbReference type="InterPro" id="IPR015422">
    <property type="entry name" value="PyrdxlP-dep_Trfase_small"/>
</dbReference>
<dbReference type="Pfam" id="PF00155">
    <property type="entry name" value="Aminotran_1_2"/>
    <property type="match status" value="1"/>
</dbReference>
<dbReference type="InterPro" id="IPR022208">
    <property type="entry name" value="DUF3737"/>
</dbReference>
<dbReference type="InterPro" id="IPR027619">
    <property type="entry name" value="C-S_lyase_PatB-like"/>
</dbReference>
<dbReference type="PANTHER" id="PTHR43525">
    <property type="entry name" value="PROTEIN MALY"/>
    <property type="match status" value="1"/>
</dbReference>
<keyword evidence="3" id="KW-0663">Pyridoxal phosphate</keyword>
<evidence type="ECO:0000259" key="6">
    <source>
        <dbReference type="Pfam" id="PF00155"/>
    </source>
</evidence>
<dbReference type="NCBIfam" id="TIGR04350">
    <property type="entry name" value="C_S_lyase_PatB"/>
    <property type="match status" value="1"/>
</dbReference>
<dbReference type="Gene3D" id="3.90.1150.10">
    <property type="entry name" value="Aspartate Aminotransferase, domain 1"/>
    <property type="match status" value="1"/>
</dbReference>
<evidence type="ECO:0000256" key="4">
    <source>
        <dbReference type="ARBA" id="ARBA00023239"/>
    </source>
</evidence>
<evidence type="ECO:0000313" key="7">
    <source>
        <dbReference type="EMBL" id="KAK8889921.1"/>
    </source>
</evidence>
<dbReference type="Gene3D" id="3.40.640.10">
    <property type="entry name" value="Type I PLP-dependent aspartate aminotransferase-like (Major domain)"/>
    <property type="match status" value="1"/>
</dbReference>
<dbReference type="InterPro" id="IPR011050">
    <property type="entry name" value="Pectin_lyase_fold/virulence"/>
</dbReference>
<dbReference type="SUPFAM" id="SSF51126">
    <property type="entry name" value="Pectin lyase-like"/>
    <property type="match status" value="1"/>
</dbReference>
<dbReference type="Proteomes" id="UP001470230">
    <property type="component" value="Unassembled WGS sequence"/>
</dbReference>
<dbReference type="Pfam" id="PF12541">
    <property type="entry name" value="DUF3737"/>
    <property type="match status" value="1"/>
</dbReference>
<gene>
    <name evidence="7" type="ORF">M9Y10_034676</name>
</gene>
<evidence type="ECO:0000313" key="8">
    <source>
        <dbReference type="Proteomes" id="UP001470230"/>
    </source>
</evidence>
<comment type="cofactor">
    <cofactor evidence="1">
        <name>pyridoxal 5'-phosphate</name>
        <dbReference type="ChEBI" id="CHEBI:597326"/>
    </cofactor>
</comment>
<keyword evidence="8" id="KW-1185">Reference proteome</keyword>
<sequence>MKTISNQSFEGERPLFKVDHLQMEKIVIHQGESALKECTNIISKNCEFEGKYPFWHNENVVIENCIFRDGARAAIWYTKSMKMIDSIIEAPKMFRDIDGLFLQNVTFSDAKETLWYCQNLDIHDIKVKNGDYIFMHSSNIKIDKFELDGNYSFQYCKNVEIHNATINSKDAFWNTENVTVYDSVINSEYFAWHSKNLRLVNCKVSGLQPLCYCDDLVMENCTMGEVCNLCFEYSTIKAEIHSTIKSIKNPRSGKIVADHFDEIVIDENVRLPNDCILSTWDKEPNYRVDNKYAYFDQIVDRRGTNSYKWDSDSDPHILPMWVADMDFKTCPAVIDAIIKRAQHGVFGYTTVPDEYYQAVINWFTKRHNLTLKKDWILYTSGVVPAISAIIKAFTKPGDKVILQTPAYNCFFSCIRNNKCIMSENKLIYKDDTFYFDFDDLEKKASEPEAKLMILCNPHNPSGRVWHEDELRKVGEICIKHKVLVISDEIHCEQIQPGHKFISFSTISDEILHNTITCTSPSKAFNLGGLQISNIFSDNEEYRAKIDRALNDNEVCDVGVFGIEAVIAAYTKGEKYVDEMNDYLHNNYVFLCSFVEKNFPKIRVVKLEGTYLVWLNIEELHMSSEDLCNMLMDKEKLRINPGTMYGQEGFIRINIACTKRNLADGLERMKRVIVPLIKK</sequence>
<dbReference type="InterPro" id="IPR015421">
    <property type="entry name" value="PyrdxlP-dep_Trfase_major"/>
</dbReference>
<comment type="similarity">
    <text evidence="5">Belongs to the class-II pyridoxal-phosphate-dependent aminotransferase family. MalY/PatB cystathionine beta-lyase subfamily.</text>
</comment>
<comment type="caution">
    <text evidence="7">The sequence shown here is derived from an EMBL/GenBank/DDBJ whole genome shotgun (WGS) entry which is preliminary data.</text>
</comment>
<protein>
    <recommendedName>
        <fullName evidence="2">cysteine-S-conjugate beta-lyase</fullName>
        <ecNumber evidence="2">4.4.1.13</ecNumber>
    </recommendedName>
</protein>
<name>A0ABR2KGG1_9EUKA</name>
<dbReference type="EC" id="4.4.1.13" evidence="2"/>
<organism evidence="7 8">
    <name type="scientific">Tritrichomonas musculus</name>
    <dbReference type="NCBI Taxonomy" id="1915356"/>
    <lineage>
        <taxon>Eukaryota</taxon>
        <taxon>Metamonada</taxon>
        <taxon>Parabasalia</taxon>
        <taxon>Tritrichomonadida</taxon>
        <taxon>Tritrichomonadidae</taxon>
        <taxon>Tritrichomonas</taxon>
    </lineage>
</organism>
<reference evidence="7 8" key="1">
    <citation type="submission" date="2024-04" db="EMBL/GenBank/DDBJ databases">
        <title>Tritrichomonas musculus Genome.</title>
        <authorList>
            <person name="Alves-Ferreira E."/>
            <person name="Grigg M."/>
            <person name="Lorenzi H."/>
            <person name="Galac M."/>
        </authorList>
    </citation>
    <scope>NUCLEOTIDE SEQUENCE [LARGE SCALE GENOMIC DNA]</scope>
    <source>
        <strain evidence="7 8">EAF2021</strain>
    </source>
</reference>
<evidence type="ECO:0000256" key="1">
    <source>
        <dbReference type="ARBA" id="ARBA00001933"/>
    </source>
</evidence>
<accession>A0ABR2KGG1</accession>
<dbReference type="PANTHER" id="PTHR43525:SF1">
    <property type="entry name" value="PROTEIN MALY"/>
    <property type="match status" value="1"/>
</dbReference>